<dbReference type="PROSITE" id="PS01153">
    <property type="entry name" value="NOL1_NOP2_SUN"/>
    <property type="match status" value="1"/>
</dbReference>
<dbReference type="PANTHER" id="PTHR22807:SF53">
    <property type="entry name" value="RIBOSOMAL RNA SMALL SUBUNIT METHYLTRANSFERASE B-RELATED"/>
    <property type="match status" value="1"/>
</dbReference>
<evidence type="ECO:0000256" key="13">
    <source>
        <dbReference type="ARBA" id="ARBA00047283"/>
    </source>
</evidence>
<dbReference type="NCBIfam" id="NF011494">
    <property type="entry name" value="PRK14902.1"/>
    <property type="match status" value="1"/>
</dbReference>
<sequence length="457" mass="51383">MSDKRVYSDNPRVLAVQTLAKIKNGAYSNLQLNQVIKQHQLGEADKRLLTTLVYGVIQHRLTFEYWLTPFIGNKKIDAWVRELLYTAMFQMEFLDKIPEHAIFNESIEVAKILGHVGTGKFVTAILHNIARQGLRDIDDIKDPIQRLSIEKSLPVWLINELVKQHGEEKTRALVETINDAPSQSIRVNTVVATDDDVVKSLESENYTTVKSLVADHAYIVSGGHVASSKAYHDGWLTIQDESAMLPVESMHLTAEVKTILDAAAAPGGKTTQIAQCISADAKITALDIHEHKIKLINNNAQRLHVADRIQTRILDARKVPNEIDTKFDRILVDAPCSGFGLLRRKPEIRYDKTLEDVQNLAQLQFDILDSVSQNVADNGMMVYSTCTILSQENDDVVTKFLLAHTEFELIPTQTVKNLKSNRGEDVLHVYPNDYQTDGFFVATFKKRASIDTANIKK</sequence>
<dbReference type="InterPro" id="IPR006027">
    <property type="entry name" value="NusB_RsmB_TIM44"/>
</dbReference>
<keyword evidence="17" id="KW-1185">Reference proteome</keyword>
<dbReference type="InterPro" id="IPR049560">
    <property type="entry name" value="MeTrfase_RsmB-F_NOP2_cat"/>
</dbReference>
<gene>
    <name evidence="16" type="primary">rsmB</name>
    <name evidence="16" type="ORF">EW139_03615</name>
</gene>
<evidence type="ECO:0000256" key="11">
    <source>
        <dbReference type="ARBA" id="ARBA00030399"/>
    </source>
</evidence>
<dbReference type="PROSITE" id="PS51686">
    <property type="entry name" value="SAM_MT_RSMB_NOP"/>
    <property type="match status" value="1"/>
</dbReference>
<evidence type="ECO:0000313" key="17">
    <source>
        <dbReference type="Proteomes" id="UP000295756"/>
    </source>
</evidence>
<evidence type="ECO:0000259" key="15">
    <source>
        <dbReference type="PROSITE" id="PS51686"/>
    </source>
</evidence>
<dbReference type="EMBL" id="CP037939">
    <property type="protein sequence ID" value="QBR47255.1"/>
    <property type="molecule type" value="Genomic_DNA"/>
</dbReference>
<dbReference type="SUPFAM" id="SSF48013">
    <property type="entry name" value="NusB-like"/>
    <property type="match status" value="1"/>
</dbReference>
<protein>
    <recommendedName>
        <fullName evidence="4">16S rRNA (cytosine(967)-C(5))-methyltransferase</fullName>
        <ecNumber evidence="4">2.1.1.176</ecNumber>
    </recommendedName>
    <alternativeName>
        <fullName evidence="11">16S rRNA m5C967 methyltransferase</fullName>
    </alternativeName>
    <alternativeName>
        <fullName evidence="12">rRNA (cytosine-C(5)-)-methyltransferase RsmB</fullName>
    </alternativeName>
</protein>
<evidence type="ECO:0000256" key="1">
    <source>
        <dbReference type="ARBA" id="ARBA00002724"/>
    </source>
</evidence>
<comment type="function">
    <text evidence="1">Specifically methylates the cytosine at position 967 (m5C967) of 16S rRNA.</text>
</comment>
<feature type="binding site" evidence="14">
    <location>
        <begin position="263"/>
        <end position="269"/>
    </location>
    <ligand>
        <name>S-adenosyl-L-methionine</name>
        <dbReference type="ChEBI" id="CHEBI:59789"/>
    </ligand>
</feature>
<evidence type="ECO:0000313" key="16">
    <source>
        <dbReference type="EMBL" id="QBR47255.1"/>
    </source>
</evidence>
<evidence type="ECO:0000256" key="5">
    <source>
        <dbReference type="ARBA" id="ARBA00022490"/>
    </source>
</evidence>
<feature type="binding site" evidence="14">
    <location>
        <position position="333"/>
    </location>
    <ligand>
        <name>S-adenosyl-L-methionine</name>
        <dbReference type="ChEBI" id="CHEBI:59789"/>
    </ligand>
</feature>
<dbReference type="GO" id="GO:0032259">
    <property type="term" value="P:methylation"/>
    <property type="evidence" value="ECO:0007669"/>
    <property type="project" value="UniProtKB-KW"/>
</dbReference>
<dbReference type="Gene3D" id="3.40.50.150">
    <property type="entry name" value="Vaccinia Virus protein VP39"/>
    <property type="match status" value="1"/>
</dbReference>
<dbReference type="PRINTS" id="PR02008">
    <property type="entry name" value="RCMTFAMILY"/>
</dbReference>
<dbReference type="InterPro" id="IPR004573">
    <property type="entry name" value="rRNA_ssu_MeTfrase_B"/>
</dbReference>
<feature type="binding site" evidence="14">
    <location>
        <position position="287"/>
    </location>
    <ligand>
        <name>S-adenosyl-L-methionine</name>
        <dbReference type="ChEBI" id="CHEBI:59789"/>
    </ligand>
</feature>
<dbReference type="CDD" id="cd02440">
    <property type="entry name" value="AdoMet_MTases"/>
    <property type="match status" value="1"/>
</dbReference>
<dbReference type="Pfam" id="PF01189">
    <property type="entry name" value="Methyltr_RsmB-F"/>
    <property type="match status" value="1"/>
</dbReference>
<evidence type="ECO:0000256" key="7">
    <source>
        <dbReference type="ARBA" id="ARBA00022603"/>
    </source>
</evidence>
<feature type="binding site" evidence="14">
    <location>
        <position position="315"/>
    </location>
    <ligand>
        <name>S-adenosyl-L-methionine</name>
        <dbReference type="ChEBI" id="CHEBI:59789"/>
    </ligand>
</feature>
<dbReference type="SUPFAM" id="SSF53335">
    <property type="entry name" value="S-adenosyl-L-methionine-dependent methyltransferases"/>
    <property type="match status" value="1"/>
</dbReference>
<dbReference type="Proteomes" id="UP000295756">
    <property type="component" value="Chromosome"/>
</dbReference>
<organism evidence="16 17">
    <name type="scientific">Leuconostoc kimchii</name>
    <dbReference type="NCBI Taxonomy" id="136609"/>
    <lineage>
        <taxon>Bacteria</taxon>
        <taxon>Bacillati</taxon>
        <taxon>Bacillota</taxon>
        <taxon>Bacilli</taxon>
        <taxon>Lactobacillales</taxon>
        <taxon>Lactobacillaceae</taxon>
        <taxon>Leuconostoc</taxon>
    </lineage>
</organism>
<evidence type="ECO:0000256" key="6">
    <source>
        <dbReference type="ARBA" id="ARBA00022552"/>
    </source>
</evidence>
<dbReference type="InterPro" id="IPR054728">
    <property type="entry name" value="RsmB-like_ferredoxin"/>
</dbReference>
<evidence type="ECO:0000256" key="2">
    <source>
        <dbReference type="ARBA" id="ARBA00004496"/>
    </source>
</evidence>
<dbReference type="InterPro" id="IPR035926">
    <property type="entry name" value="NusB-like_sf"/>
</dbReference>
<name>A0ABX5SM54_9LACO</name>
<dbReference type="Pfam" id="PF22458">
    <property type="entry name" value="RsmF-B_ferredox"/>
    <property type="match status" value="1"/>
</dbReference>
<keyword evidence="5" id="KW-0963">Cytoplasm</keyword>
<dbReference type="GO" id="GO:0008168">
    <property type="term" value="F:methyltransferase activity"/>
    <property type="evidence" value="ECO:0007669"/>
    <property type="project" value="UniProtKB-KW"/>
</dbReference>
<dbReference type="InterPro" id="IPR023267">
    <property type="entry name" value="RCMT"/>
</dbReference>
<proteinExistence type="inferred from homology"/>
<keyword evidence="8 14" id="KW-0808">Transferase</keyword>
<keyword evidence="9 14" id="KW-0949">S-adenosyl-L-methionine</keyword>
<dbReference type="InterPro" id="IPR018314">
    <property type="entry name" value="RsmB/NOL1/NOP2-like_CS"/>
</dbReference>
<feature type="domain" description="SAM-dependent MTase RsmB/NOP-type" evidence="15">
    <location>
        <begin position="173"/>
        <end position="447"/>
    </location>
</feature>
<evidence type="ECO:0000256" key="10">
    <source>
        <dbReference type="ARBA" id="ARBA00022884"/>
    </source>
</evidence>
<keyword evidence="10 14" id="KW-0694">RNA-binding</keyword>
<comment type="catalytic activity">
    <reaction evidence="13">
        <text>cytidine(967) in 16S rRNA + S-adenosyl-L-methionine = 5-methylcytidine(967) in 16S rRNA + S-adenosyl-L-homocysteine + H(+)</text>
        <dbReference type="Rhea" id="RHEA:42748"/>
        <dbReference type="Rhea" id="RHEA-COMP:10219"/>
        <dbReference type="Rhea" id="RHEA-COMP:10220"/>
        <dbReference type="ChEBI" id="CHEBI:15378"/>
        <dbReference type="ChEBI" id="CHEBI:57856"/>
        <dbReference type="ChEBI" id="CHEBI:59789"/>
        <dbReference type="ChEBI" id="CHEBI:74483"/>
        <dbReference type="ChEBI" id="CHEBI:82748"/>
        <dbReference type="EC" id="2.1.1.176"/>
    </reaction>
</comment>
<dbReference type="InterPro" id="IPR001678">
    <property type="entry name" value="MeTrfase_RsmB-F_NOP2_dom"/>
</dbReference>
<keyword evidence="7 14" id="KW-0489">Methyltransferase</keyword>
<evidence type="ECO:0000256" key="4">
    <source>
        <dbReference type="ARBA" id="ARBA00012140"/>
    </source>
</evidence>
<evidence type="ECO:0000256" key="8">
    <source>
        <dbReference type="ARBA" id="ARBA00022679"/>
    </source>
</evidence>
<dbReference type="InterPro" id="IPR029063">
    <property type="entry name" value="SAM-dependent_MTases_sf"/>
</dbReference>
<comment type="similarity">
    <text evidence="3 14">Belongs to the class I-like SAM-binding methyltransferase superfamily. RsmB/NOP family.</text>
</comment>
<accession>A0ABX5SM54</accession>
<dbReference type="PANTHER" id="PTHR22807">
    <property type="entry name" value="NOP2 YEAST -RELATED NOL1/NOP2/FMU SUN DOMAIN-CONTAINING"/>
    <property type="match status" value="1"/>
</dbReference>
<dbReference type="RefSeq" id="WP_013102632.1">
    <property type="nucleotide sequence ID" value="NZ_CP037939.1"/>
</dbReference>
<evidence type="ECO:0000256" key="3">
    <source>
        <dbReference type="ARBA" id="ARBA00007494"/>
    </source>
</evidence>
<keyword evidence="6" id="KW-0698">rRNA processing</keyword>
<comment type="subcellular location">
    <subcellularLocation>
        <location evidence="2">Cytoplasm</location>
    </subcellularLocation>
</comment>
<dbReference type="Gene3D" id="1.10.940.10">
    <property type="entry name" value="NusB-like"/>
    <property type="match status" value="1"/>
</dbReference>
<evidence type="ECO:0000256" key="9">
    <source>
        <dbReference type="ARBA" id="ARBA00022691"/>
    </source>
</evidence>
<dbReference type="Pfam" id="PF01029">
    <property type="entry name" value="NusB"/>
    <property type="match status" value="1"/>
</dbReference>
<reference evidence="16 17" key="1">
    <citation type="submission" date="2019-03" db="EMBL/GenBank/DDBJ databases">
        <title>Complete Genome Sequence of Leuconostoc kimchii strain NKJ218 Isolated from Homemade Kimchi.</title>
        <authorList>
            <person name="Jung J.Y."/>
            <person name="Jin H.M."/>
            <person name="Jung J.-W."/>
            <person name="Lee S.-Y."/>
            <person name="Ryu B.-G."/>
            <person name="Han S.-S."/>
            <person name="Kang H.K."/>
            <person name="Choi H.W."/>
            <person name="Chung E.J."/>
            <person name="Choi K.-M."/>
        </authorList>
    </citation>
    <scope>NUCLEOTIDE SEQUENCE [LARGE SCALE GENOMIC DNA]</scope>
    <source>
        <strain evidence="16 17">NKJ218</strain>
    </source>
</reference>
<feature type="active site" description="Nucleophile" evidence="14">
    <location>
        <position position="386"/>
    </location>
</feature>
<evidence type="ECO:0000256" key="12">
    <source>
        <dbReference type="ARBA" id="ARBA00031088"/>
    </source>
</evidence>
<dbReference type="EC" id="2.1.1.176" evidence="4"/>
<dbReference type="NCBIfam" id="TIGR00563">
    <property type="entry name" value="rsmB"/>
    <property type="match status" value="1"/>
</dbReference>
<evidence type="ECO:0000256" key="14">
    <source>
        <dbReference type="PROSITE-ProRule" id="PRU01023"/>
    </source>
</evidence>